<dbReference type="EMBL" id="JBHRYA010000009">
    <property type="protein sequence ID" value="MFC3717154.1"/>
    <property type="molecule type" value="Genomic_DNA"/>
</dbReference>
<protein>
    <recommendedName>
        <fullName evidence="1">BEACH domain-containing protein</fullName>
    </recommendedName>
</protein>
<evidence type="ECO:0000313" key="3">
    <source>
        <dbReference type="Proteomes" id="UP001595705"/>
    </source>
</evidence>
<dbReference type="RefSeq" id="WP_386744889.1">
    <property type="nucleotide sequence ID" value="NZ_JBHRYA010000009.1"/>
</dbReference>
<comment type="caution">
    <text evidence="2">The sequence shown here is derived from an EMBL/GenBank/DDBJ whole genome shotgun (WGS) entry which is preliminary data.</text>
</comment>
<keyword evidence="3" id="KW-1185">Reference proteome</keyword>
<sequence length="214" mass="24079">MNAQVSNFNALPNALFPQSIPHPSRRHLVDDFPLDAGAVKRFNQLLARFQHAPLDLDQIATAARELPWPKADGRAPGCIEQQLKRATSIGLMIDDPGWEPANDAAAPAGLVMDYVRSRRDLIPDDLPRVGRLDDAIVIDAAWPRLADEVACYLDYCRIRRIEAELRDCEVSQFTFGRADWEQARRAESAWTEHCRAAGQRSYLPAPAPRHFRVC</sequence>
<dbReference type="Proteomes" id="UP001595705">
    <property type="component" value="Unassembled WGS sequence"/>
</dbReference>
<organism evidence="2 3">
    <name type="scientific">Luteimonas soli</name>
    <dbReference type="NCBI Taxonomy" id="1648966"/>
    <lineage>
        <taxon>Bacteria</taxon>
        <taxon>Pseudomonadati</taxon>
        <taxon>Pseudomonadota</taxon>
        <taxon>Gammaproteobacteria</taxon>
        <taxon>Lysobacterales</taxon>
        <taxon>Lysobacteraceae</taxon>
        <taxon>Luteimonas</taxon>
    </lineage>
</organism>
<evidence type="ECO:0000313" key="2">
    <source>
        <dbReference type="EMBL" id="MFC3717154.1"/>
    </source>
</evidence>
<evidence type="ECO:0000259" key="1">
    <source>
        <dbReference type="PROSITE" id="PS50197"/>
    </source>
</evidence>
<proteinExistence type="predicted"/>
<feature type="domain" description="BEACH" evidence="1">
    <location>
        <begin position="1"/>
        <end position="25"/>
    </location>
</feature>
<reference evidence="3" key="1">
    <citation type="journal article" date="2019" name="Int. J. Syst. Evol. Microbiol.">
        <title>The Global Catalogue of Microorganisms (GCM) 10K type strain sequencing project: providing services to taxonomists for standard genome sequencing and annotation.</title>
        <authorList>
            <consortium name="The Broad Institute Genomics Platform"/>
            <consortium name="The Broad Institute Genome Sequencing Center for Infectious Disease"/>
            <person name="Wu L."/>
            <person name="Ma J."/>
        </authorList>
    </citation>
    <scope>NUCLEOTIDE SEQUENCE [LARGE SCALE GENOMIC DNA]</scope>
    <source>
        <strain evidence="3">KCTC 42441</strain>
    </source>
</reference>
<name>A0ABV7XMB0_9GAMM</name>
<dbReference type="InterPro" id="IPR000409">
    <property type="entry name" value="BEACH_dom"/>
</dbReference>
<accession>A0ABV7XMB0</accession>
<dbReference type="PROSITE" id="PS50197">
    <property type="entry name" value="BEACH"/>
    <property type="match status" value="1"/>
</dbReference>
<gene>
    <name evidence="2" type="ORF">ACFONC_13420</name>
</gene>